<dbReference type="SUPFAM" id="SSF50341">
    <property type="entry name" value="CheW-like"/>
    <property type="match status" value="1"/>
</dbReference>
<dbReference type="EMBL" id="JXTP01000007">
    <property type="protein sequence ID" value="KIU30091.1"/>
    <property type="molecule type" value="Genomic_DNA"/>
</dbReference>
<dbReference type="PANTHER" id="PTHR22617:SF23">
    <property type="entry name" value="CHEMOTAXIS PROTEIN CHEW"/>
    <property type="match status" value="1"/>
</dbReference>
<protein>
    <submittedName>
        <fullName evidence="2">Chemotaxis protein CheW</fullName>
    </submittedName>
</protein>
<dbReference type="GO" id="GO:0005829">
    <property type="term" value="C:cytosol"/>
    <property type="evidence" value="ECO:0007669"/>
    <property type="project" value="TreeGrafter"/>
</dbReference>
<dbReference type="GO" id="GO:0007165">
    <property type="term" value="P:signal transduction"/>
    <property type="evidence" value="ECO:0007669"/>
    <property type="project" value="InterPro"/>
</dbReference>
<evidence type="ECO:0000313" key="3">
    <source>
        <dbReference type="Proteomes" id="UP000033203"/>
    </source>
</evidence>
<dbReference type="SMART" id="SM00260">
    <property type="entry name" value="CheW"/>
    <property type="match status" value="1"/>
</dbReference>
<sequence>MQPDESRRSTAIPWTDDGQLEVLVFDLGGQSFALEAVLVREILDMMPETTVPGAPPLVAHVLNFRGRIIPLADLRLAFGMPVTGATLDSRIVVIELDLDGEATLIGLRTDKVHEVATFHANTSEDAPVVGLRWRRDLVRALIRHEGDDIVVLPDLEAIFLNLAHGDAAARAIH</sequence>
<dbReference type="InterPro" id="IPR002545">
    <property type="entry name" value="CheW-lke_dom"/>
</dbReference>
<dbReference type="PATRIC" id="fig|1549858.7.peg.1929"/>
<dbReference type="AlphaFoldDB" id="A0A0D1MS19"/>
<name>A0A0D1MS19_9SPHN</name>
<evidence type="ECO:0000259" key="1">
    <source>
        <dbReference type="PROSITE" id="PS50851"/>
    </source>
</evidence>
<organism evidence="2 3">
    <name type="scientific">Sphingomonas melonis</name>
    <dbReference type="NCBI Taxonomy" id="152682"/>
    <lineage>
        <taxon>Bacteria</taxon>
        <taxon>Pseudomonadati</taxon>
        <taxon>Pseudomonadota</taxon>
        <taxon>Alphaproteobacteria</taxon>
        <taxon>Sphingomonadales</taxon>
        <taxon>Sphingomonadaceae</taxon>
        <taxon>Sphingomonas</taxon>
    </lineage>
</organism>
<dbReference type="Gene3D" id="2.30.30.40">
    <property type="entry name" value="SH3 Domains"/>
    <property type="match status" value="1"/>
</dbReference>
<accession>A0A0D1MS19</accession>
<dbReference type="InterPro" id="IPR039315">
    <property type="entry name" value="CheW"/>
</dbReference>
<proteinExistence type="predicted"/>
<dbReference type="PANTHER" id="PTHR22617">
    <property type="entry name" value="CHEMOTAXIS SENSOR HISTIDINE KINASE-RELATED"/>
    <property type="match status" value="1"/>
</dbReference>
<dbReference type="Gene3D" id="2.40.50.180">
    <property type="entry name" value="CheA-289, Domain 4"/>
    <property type="match status" value="1"/>
</dbReference>
<comment type="caution">
    <text evidence="2">The sequence shown here is derived from an EMBL/GenBank/DDBJ whole genome shotgun (WGS) entry which is preliminary data.</text>
</comment>
<evidence type="ECO:0000313" key="2">
    <source>
        <dbReference type="EMBL" id="KIU30091.1"/>
    </source>
</evidence>
<feature type="domain" description="CheW-like" evidence="1">
    <location>
        <begin position="19"/>
        <end position="164"/>
    </location>
</feature>
<dbReference type="PROSITE" id="PS50851">
    <property type="entry name" value="CHEW"/>
    <property type="match status" value="1"/>
</dbReference>
<dbReference type="GO" id="GO:0006935">
    <property type="term" value="P:chemotaxis"/>
    <property type="evidence" value="ECO:0007669"/>
    <property type="project" value="InterPro"/>
</dbReference>
<dbReference type="Pfam" id="PF01584">
    <property type="entry name" value="CheW"/>
    <property type="match status" value="1"/>
</dbReference>
<dbReference type="InterPro" id="IPR036061">
    <property type="entry name" value="CheW-like_dom_sf"/>
</dbReference>
<dbReference type="Proteomes" id="UP000033203">
    <property type="component" value="Unassembled WGS sequence"/>
</dbReference>
<reference evidence="2 3" key="1">
    <citation type="submission" date="2015-01" db="EMBL/GenBank/DDBJ databases">
        <title>Genome of Sphingomonas taxi strain 30a.</title>
        <authorList>
            <person name="Eevers N."/>
            <person name="Van Hamme J."/>
            <person name="Bottos E."/>
            <person name="Weyens N."/>
            <person name="Vangronsveld J."/>
        </authorList>
    </citation>
    <scope>NUCLEOTIDE SEQUENCE [LARGE SCALE GENOMIC DNA]</scope>
    <source>
        <strain evidence="2 3">30a</strain>
    </source>
</reference>
<gene>
    <name evidence="2" type="ORF">SR41_01360</name>
</gene>